<dbReference type="SUPFAM" id="SSF51998">
    <property type="entry name" value="PFL-like glycyl radical enzymes"/>
    <property type="match status" value="1"/>
</dbReference>
<dbReference type="InterPro" id="IPR007841">
    <property type="entry name" value="UPF0210"/>
</dbReference>
<organism evidence="1">
    <name type="scientific">Ignisphaera aggregans</name>
    <dbReference type="NCBI Taxonomy" id="334771"/>
    <lineage>
        <taxon>Archaea</taxon>
        <taxon>Thermoproteota</taxon>
        <taxon>Thermoprotei</taxon>
        <taxon>Desulfurococcales</taxon>
        <taxon>Desulfurococcaceae</taxon>
        <taxon>Ignisphaera</taxon>
    </lineage>
</organism>
<protein>
    <submittedName>
        <fullName evidence="1">DUF711 family protein</fullName>
    </submittedName>
</protein>
<sequence>MAQIRALALHIPFFNDDESVIDTITKIMDKISECLGICGMEPWTLRLILPTATDCRKLYRLLRDLFNVLNDDIMVGLGTEEHRECINNIVPLLTTYPKLYMSTRCNDDTCIKKVVDNVYLRRDIDIDYNVYTRFALVFGTWIETPYFPATCNFSNVLGLSISLRYVDLVEKALLDNNVLELFKFIEESNDKAMCLSKCSDIPFIGIDLSLSPWMNESVAGLIEKLIRDKIGHPGTVNAIYSLNKLINRIIDRLKLRSIGFNEVMLPVAEDSILNERIKNGDIRLRDLINYSLVCVAGLDMVAIPINTNIHSIAIDMLTIHKIKRRNVAMRVIPVNQDPTTSVNLKMFGTTYVAMI</sequence>
<dbReference type="Gene3D" id="3.20.70.20">
    <property type="match status" value="1"/>
</dbReference>
<dbReference type="Pfam" id="PF05167">
    <property type="entry name" value="DUF711"/>
    <property type="match status" value="1"/>
</dbReference>
<proteinExistence type="predicted"/>
<comment type="caution">
    <text evidence="1">The sequence shown here is derived from an EMBL/GenBank/DDBJ whole genome shotgun (WGS) entry which is preliminary data.</text>
</comment>
<name>A0A7C4D1W8_9CREN</name>
<reference evidence="1" key="1">
    <citation type="journal article" date="2020" name="mSystems">
        <title>Genome- and Community-Level Interaction Insights into Carbon Utilization and Element Cycling Functions of Hydrothermarchaeota in Hydrothermal Sediment.</title>
        <authorList>
            <person name="Zhou Z."/>
            <person name="Liu Y."/>
            <person name="Xu W."/>
            <person name="Pan J."/>
            <person name="Luo Z.H."/>
            <person name="Li M."/>
        </authorList>
    </citation>
    <scope>NUCLEOTIDE SEQUENCE [LARGE SCALE GENOMIC DNA]</scope>
    <source>
        <strain evidence="1">SpSt-658</strain>
    </source>
</reference>
<accession>A0A7C4D1W8</accession>
<dbReference type="PANTHER" id="PTHR37560">
    <property type="entry name" value="UPF0210 PROTEIN SPR0218"/>
    <property type="match status" value="1"/>
</dbReference>
<gene>
    <name evidence="1" type="ORF">ENU31_02910</name>
</gene>
<evidence type="ECO:0000313" key="1">
    <source>
        <dbReference type="EMBL" id="HGM07342.1"/>
    </source>
</evidence>
<dbReference type="AlphaFoldDB" id="A0A7C4D1W8"/>
<dbReference type="EMBL" id="DTCA01000092">
    <property type="protein sequence ID" value="HGM07342.1"/>
    <property type="molecule type" value="Genomic_DNA"/>
</dbReference>
<dbReference type="PANTHER" id="PTHR37560:SF2">
    <property type="entry name" value="DUF711 DOMAIN-CONTAINING PROTEIN"/>
    <property type="match status" value="1"/>
</dbReference>